<feature type="compositionally biased region" description="Basic and acidic residues" evidence="1">
    <location>
        <begin position="52"/>
        <end position="66"/>
    </location>
</feature>
<accession>A0AAD8S640</accession>
<gene>
    <name evidence="2" type="ORF">QYE76_064064</name>
</gene>
<proteinExistence type="predicted"/>
<evidence type="ECO:0000256" key="1">
    <source>
        <dbReference type="SAM" id="MobiDB-lite"/>
    </source>
</evidence>
<feature type="region of interest" description="Disordered" evidence="1">
    <location>
        <begin position="1"/>
        <end position="75"/>
    </location>
</feature>
<sequence length="219" mass="25093">MTRPDGDPFTGRRGRRPSVEEEEDRVRGGGGRGRGGGPRRDKEDEEEEDEEVPRAHLVEVDADGVRTKKKKNAGTRGPKWALEDLCLCESWATVSHDSMIGANQKYGKYWARIKAEFDERKVINIDYNKVTMKRSQKAMSTRWAIIHASVKSFHGYHNDIVTRADSCTDVAQLFDRAMDLYRKNSEGHKSFALMHCYSKLKLNEKWRLTLVAVQVEGRH</sequence>
<dbReference type="PANTHER" id="PTHR45125:SF48">
    <property type="entry name" value="MYB-LIKE DOMAIN-CONTAINING PROTEIN"/>
    <property type="match status" value="1"/>
</dbReference>
<name>A0AAD8S640_LOLMU</name>
<keyword evidence="3" id="KW-1185">Reference proteome</keyword>
<evidence type="ECO:0000313" key="3">
    <source>
        <dbReference type="Proteomes" id="UP001231189"/>
    </source>
</evidence>
<dbReference type="AlphaFoldDB" id="A0AAD8S640"/>
<evidence type="ECO:0000313" key="2">
    <source>
        <dbReference type="EMBL" id="KAK1646259.1"/>
    </source>
</evidence>
<organism evidence="2 3">
    <name type="scientific">Lolium multiflorum</name>
    <name type="common">Italian ryegrass</name>
    <name type="synonym">Lolium perenne subsp. multiflorum</name>
    <dbReference type="NCBI Taxonomy" id="4521"/>
    <lineage>
        <taxon>Eukaryota</taxon>
        <taxon>Viridiplantae</taxon>
        <taxon>Streptophyta</taxon>
        <taxon>Embryophyta</taxon>
        <taxon>Tracheophyta</taxon>
        <taxon>Spermatophyta</taxon>
        <taxon>Magnoliopsida</taxon>
        <taxon>Liliopsida</taxon>
        <taxon>Poales</taxon>
        <taxon>Poaceae</taxon>
        <taxon>BOP clade</taxon>
        <taxon>Pooideae</taxon>
        <taxon>Poodae</taxon>
        <taxon>Poeae</taxon>
        <taxon>Poeae Chloroplast Group 2 (Poeae type)</taxon>
        <taxon>Loliodinae</taxon>
        <taxon>Loliinae</taxon>
        <taxon>Lolium</taxon>
    </lineage>
</organism>
<reference evidence="2" key="1">
    <citation type="submission" date="2023-07" db="EMBL/GenBank/DDBJ databases">
        <title>A chromosome-level genome assembly of Lolium multiflorum.</title>
        <authorList>
            <person name="Chen Y."/>
            <person name="Copetti D."/>
            <person name="Kolliker R."/>
            <person name="Studer B."/>
        </authorList>
    </citation>
    <scope>NUCLEOTIDE SEQUENCE</scope>
    <source>
        <strain evidence="2">02402/16</strain>
        <tissue evidence="2">Leaf</tissue>
    </source>
</reference>
<comment type="caution">
    <text evidence="2">The sequence shown here is derived from an EMBL/GenBank/DDBJ whole genome shotgun (WGS) entry which is preliminary data.</text>
</comment>
<protein>
    <submittedName>
        <fullName evidence="2">Uncharacterized protein</fullName>
    </submittedName>
</protein>
<dbReference type="PANTHER" id="PTHR45125">
    <property type="entry name" value="F21J9.4-RELATED"/>
    <property type="match status" value="1"/>
</dbReference>
<dbReference type="EMBL" id="JAUUTY010000004">
    <property type="protein sequence ID" value="KAK1646259.1"/>
    <property type="molecule type" value="Genomic_DNA"/>
</dbReference>
<dbReference type="Proteomes" id="UP001231189">
    <property type="component" value="Unassembled WGS sequence"/>
</dbReference>